<name>A0A8J3IPP9_9CHLR</name>
<gene>
    <name evidence="1" type="ORF">KSF_062480</name>
</gene>
<organism evidence="1 2">
    <name type="scientific">Reticulibacter mediterranei</name>
    <dbReference type="NCBI Taxonomy" id="2778369"/>
    <lineage>
        <taxon>Bacteria</taxon>
        <taxon>Bacillati</taxon>
        <taxon>Chloroflexota</taxon>
        <taxon>Ktedonobacteria</taxon>
        <taxon>Ktedonobacterales</taxon>
        <taxon>Reticulibacteraceae</taxon>
        <taxon>Reticulibacter</taxon>
    </lineage>
</organism>
<dbReference type="InterPro" id="IPR015315">
    <property type="entry name" value="DUF1963"/>
</dbReference>
<accession>A0A8J3IPP9</accession>
<dbReference type="Pfam" id="PF09234">
    <property type="entry name" value="DUF1963"/>
    <property type="match status" value="1"/>
</dbReference>
<evidence type="ECO:0000313" key="2">
    <source>
        <dbReference type="Proteomes" id="UP000597444"/>
    </source>
</evidence>
<dbReference type="RefSeq" id="WP_220206843.1">
    <property type="nucleotide sequence ID" value="NZ_BNJK01000001.1"/>
</dbReference>
<dbReference type="AlphaFoldDB" id="A0A8J3IPP9"/>
<dbReference type="PANTHER" id="PTHR36436:SF6">
    <property type="entry name" value="SLL5081 PROTEIN"/>
    <property type="match status" value="1"/>
</dbReference>
<dbReference type="EMBL" id="BNJK01000001">
    <property type="protein sequence ID" value="GHO96200.1"/>
    <property type="molecule type" value="Genomic_DNA"/>
</dbReference>
<dbReference type="SUPFAM" id="SSF103032">
    <property type="entry name" value="Hypothetical protein YwqG"/>
    <property type="match status" value="1"/>
</dbReference>
<dbReference type="InterPro" id="IPR035948">
    <property type="entry name" value="YwqG-like_sf"/>
</dbReference>
<evidence type="ECO:0000313" key="1">
    <source>
        <dbReference type="EMBL" id="GHO96200.1"/>
    </source>
</evidence>
<evidence type="ECO:0008006" key="3">
    <source>
        <dbReference type="Google" id="ProtNLM"/>
    </source>
</evidence>
<comment type="caution">
    <text evidence="1">The sequence shown here is derived from an EMBL/GenBank/DDBJ whole genome shotgun (WGS) entry which is preliminary data.</text>
</comment>
<proteinExistence type="predicted"/>
<dbReference type="Gene3D" id="2.30.320.10">
    <property type="entry name" value="YwqG-like"/>
    <property type="match status" value="1"/>
</dbReference>
<dbReference type="PANTHER" id="PTHR36436">
    <property type="entry name" value="SLL5081 PROTEIN"/>
    <property type="match status" value="1"/>
</dbReference>
<dbReference type="Proteomes" id="UP000597444">
    <property type="component" value="Unassembled WGS sequence"/>
</dbReference>
<protein>
    <recommendedName>
        <fullName evidence="3">DUF1963 domain-containing protein</fullName>
    </recommendedName>
</protein>
<sequence>MDKAGVQDAFMKAGLSRVIKDLDLLAQPSIRLFTAPAKEGSLAKGASKLGGMPDLPPGFEWPQWKKLPQSFIAQIRLEDVQPYDVDKVLPPKGMLWFFYDATQETYGDNPDDKGAWHVFFKDDNLDALQLASAPAALPAKSRFKPCSIRFAQEITLPQQPELIVPNFDWTDEEQQKYEDLLSTFPDQADRAKPHNRIQGNSDTLQDDMHLQSQLYSNGITDMDDPRVEELSKNANDWLLLLQVDSDHQAGMRWASTGMLYYWIKKEDLQAHNFEHTWLVLQSE</sequence>
<keyword evidence="2" id="KW-1185">Reference proteome</keyword>
<reference evidence="1" key="1">
    <citation type="submission" date="2020-10" db="EMBL/GenBank/DDBJ databases">
        <title>Taxonomic study of unclassified bacteria belonging to the class Ktedonobacteria.</title>
        <authorList>
            <person name="Yabe S."/>
            <person name="Wang C.M."/>
            <person name="Zheng Y."/>
            <person name="Sakai Y."/>
            <person name="Cavaletti L."/>
            <person name="Monciardini P."/>
            <person name="Donadio S."/>
        </authorList>
    </citation>
    <scope>NUCLEOTIDE SEQUENCE</scope>
    <source>
        <strain evidence="1">ID150040</strain>
    </source>
</reference>